<dbReference type="AlphaFoldDB" id="Q2RWG7"/>
<dbReference type="HOGENOM" id="CLU_065913_1_0_5"/>
<dbReference type="PATRIC" id="fig|269796.9.peg.776"/>
<protein>
    <recommendedName>
        <fullName evidence="4">DUF1365 domain-containing protein</fullName>
    </recommendedName>
</protein>
<dbReference type="eggNOG" id="COG3496">
    <property type="taxonomic scope" value="Bacteria"/>
</dbReference>
<reference evidence="2 3" key="1">
    <citation type="journal article" date="2011" name="Stand. Genomic Sci.">
        <title>Complete genome sequence of Rhodospirillum rubrum type strain (S1).</title>
        <authorList>
            <person name="Munk A.C."/>
            <person name="Copeland A."/>
            <person name="Lucas S."/>
            <person name="Lapidus A."/>
            <person name="Del Rio T.G."/>
            <person name="Barry K."/>
            <person name="Detter J.C."/>
            <person name="Hammon N."/>
            <person name="Israni S."/>
            <person name="Pitluck S."/>
            <person name="Brettin T."/>
            <person name="Bruce D."/>
            <person name="Han C."/>
            <person name="Tapia R."/>
            <person name="Gilna P."/>
            <person name="Schmutz J."/>
            <person name="Larimer F."/>
            <person name="Land M."/>
            <person name="Kyrpides N.C."/>
            <person name="Mavromatis K."/>
            <person name="Richardson P."/>
            <person name="Rohde M."/>
            <person name="Goker M."/>
            <person name="Klenk H.P."/>
            <person name="Zhang Y."/>
            <person name="Roberts G.P."/>
            <person name="Reslewic S."/>
            <person name="Schwartz D.C."/>
        </authorList>
    </citation>
    <scope>NUCLEOTIDE SEQUENCE [LARGE SCALE GENOMIC DNA]</scope>
    <source>
        <strain evidence="3">ATCC 11170 / ATH 1.1.1 / DSM 467 / LMG 4362 / NCIMB 8255 / S1</strain>
    </source>
</reference>
<dbReference type="KEGG" id="rru:Rru_A0724"/>
<dbReference type="EnsemblBacteria" id="ABC21528">
    <property type="protein sequence ID" value="ABC21528"/>
    <property type="gene ID" value="Rru_A0724"/>
</dbReference>
<dbReference type="RefSeq" id="WP_011388482.1">
    <property type="nucleotide sequence ID" value="NC_007643.1"/>
</dbReference>
<dbReference type="Pfam" id="PF07103">
    <property type="entry name" value="DUF1365"/>
    <property type="match status" value="1"/>
</dbReference>
<organism evidence="2 3">
    <name type="scientific">Rhodospirillum rubrum (strain ATCC 11170 / ATH 1.1.1 / DSM 467 / LMG 4362 / NCIMB 8255 / S1)</name>
    <dbReference type="NCBI Taxonomy" id="269796"/>
    <lineage>
        <taxon>Bacteria</taxon>
        <taxon>Pseudomonadati</taxon>
        <taxon>Pseudomonadota</taxon>
        <taxon>Alphaproteobacteria</taxon>
        <taxon>Rhodospirillales</taxon>
        <taxon>Rhodospirillaceae</taxon>
        <taxon>Rhodospirillum</taxon>
    </lineage>
</organism>
<keyword evidence="3" id="KW-1185">Reference proteome</keyword>
<dbReference type="EMBL" id="CP000230">
    <property type="protein sequence ID" value="ABC21528.1"/>
    <property type="molecule type" value="Genomic_DNA"/>
</dbReference>
<name>Q2RWG7_RHORT</name>
<evidence type="ECO:0000313" key="2">
    <source>
        <dbReference type="EMBL" id="ABC21528.1"/>
    </source>
</evidence>
<dbReference type="PANTHER" id="PTHR33973">
    <property type="entry name" value="OS07G0153300 PROTEIN"/>
    <property type="match status" value="1"/>
</dbReference>
<proteinExistence type="predicted"/>
<dbReference type="PANTHER" id="PTHR33973:SF4">
    <property type="entry name" value="OS07G0153300 PROTEIN"/>
    <property type="match status" value="1"/>
</dbReference>
<feature type="region of interest" description="Disordered" evidence="1">
    <location>
        <begin position="252"/>
        <end position="273"/>
    </location>
</feature>
<dbReference type="STRING" id="269796.Rru_A0724"/>
<dbReference type="PhylomeDB" id="Q2RWG7"/>
<evidence type="ECO:0000313" key="3">
    <source>
        <dbReference type="Proteomes" id="UP000001929"/>
    </source>
</evidence>
<dbReference type="InterPro" id="IPR010775">
    <property type="entry name" value="DUF1365"/>
</dbReference>
<gene>
    <name evidence="2" type="ordered locus">Rru_A0724</name>
</gene>
<sequence>MRGGTLYHGTVLHNRLRPRRHRMSYKVFSLLVDIDALPELDRKLRLFAHNGFALFGVHDRDHGAADGGALRPYIEGELARAGIDLGGGRIDLLCYPRVLGYVFNPLSVYYCRDGEGVLRAIVYEVRNTFGQRHSYLIPVTGETGVVRQDCPKEFYVSPFMEMACTYHFRLVPPEAEIVAGSSLAVSIEEDDAEGPLFFASFAGEAEALSDGALVRAFLRYRLMTLKVMGAIHWEALKLVIKGMRLLPRPPPPAEPVTILPSPPIPAPDSPAAR</sequence>
<evidence type="ECO:0008006" key="4">
    <source>
        <dbReference type="Google" id="ProtNLM"/>
    </source>
</evidence>
<accession>Q2RWG7</accession>
<dbReference type="Proteomes" id="UP000001929">
    <property type="component" value="Chromosome"/>
</dbReference>
<evidence type="ECO:0000256" key="1">
    <source>
        <dbReference type="SAM" id="MobiDB-lite"/>
    </source>
</evidence>